<dbReference type="Proteomes" id="UP000017248">
    <property type="component" value="Unassembled WGS sequence"/>
</dbReference>
<organism evidence="1 2">
    <name type="scientific">Lactobacillus helveticus CIRM-BIA 951</name>
    <dbReference type="NCBI Taxonomy" id="1226334"/>
    <lineage>
        <taxon>Bacteria</taxon>
        <taxon>Bacillati</taxon>
        <taxon>Bacillota</taxon>
        <taxon>Bacilli</taxon>
        <taxon>Lactobacillales</taxon>
        <taxon>Lactobacillaceae</taxon>
        <taxon>Lactobacillus</taxon>
    </lineage>
</organism>
<reference evidence="1" key="1">
    <citation type="submission" date="2013-09" db="EMBL/GenBank/DDBJ databases">
        <title>Draft Genome Sequence of five Lactobacillus helveticus strains CIRM-BIA 101T, 103, 104, 951 and 953 isolated from milk product.</title>
        <authorList>
            <person name="Valence F."/>
            <person name="Chuat V."/>
            <person name="Ma L."/>
            <person name="Creno S."/>
            <person name="Falentin H."/>
            <person name="Lortal S."/>
            <person name="Bizet C."/>
            <person name="Clermont D."/>
            <person name="Loux V."/>
            <person name="Bouchier C."/>
            <person name="Cousin S."/>
        </authorList>
    </citation>
    <scope>NUCLEOTIDE SEQUENCE [LARGE SCALE GENOMIC DNA]</scope>
    <source>
        <strain evidence="1">CIRM-BIA 951</strain>
    </source>
</reference>
<proteinExistence type="predicted"/>
<comment type="caution">
    <text evidence="1">The sequence shown here is derived from an EMBL/GenBank/DDBJ whole genome shotgun (WGS) entry which is preliminary data.</text>
</comment>
<accession>U6F100</accession>
<keyword evidence="2" id="KW-1185">Reference proteome</keyword>
<protein>
    <submittedName>
        <fullName evidence="1">Uncharacterized protein</fullName>
    </submittedName>
</protein>
<name>U6F100_LACHE</name>
<gene>
    <name evidence="1" type="ORF">LHCIRMBIA951_00186</name>
</gene>
<evidence type="ECO:0000313" key="2">
    <source>
        <dbReference type="Proteomes" id="UP000017248"/>
    </source>
</evidence>
<sequence length="40" mass="4726">MHIYQADYLVHEELNEVHVAERTLGRLSRPMIMDACATRR</sequence>
<dbReference type="EMBL" id="CBUK010000027">
    <property type="protein sequence ID" value="CDI57787.1"/>
    <property type="molecule type" value="Genomic_DNA"/>
</dbReference>
<evidence type="ECO:0000313" key="1">
    <source>
        <dbReference type="EMBL" id="CDI57787.1"/>
    </source>
</evidence>
<dbReference type="HOGENOM" id="CLU_3291500_0_0_9"/>
<dbReference type="AlphaFoldDB" id="U6F100"/>